<reference evidence="4 5" key="1">
    <citation type="submission" date="2021-09" db="EMBL/GenBank/DDBJ databases">
        <title>Genomic insights and catalytic innovation underlie evolution of tropane alkaloids biosynthesis.</title>
        <authorList>
            <person name="Wang Y.-J."/>
            <person name="Tian T."/>
            <person name="Huang J.-P."/>
            <person name="Huang S.-X."/>
        </authorList>
    </citation>
    <scope>NUCLEOTIDE SEQUENCE [LARGE SCALE GENOMIC DNA]</scope>
    <source>
        <strain evidence="4">KIB-2018</strain>
        <tissue evidence="4">Leaf</tissue>
    </source>
</reference>
<comment type="caution">
    <text evidence="4">The sequence shown here is derived from an EMBL/GenBank/DDBJ whole genome shotgun (WGS) entry which is preliminary data.</text>
</comment>
<keyword evidence="2" id="KW-0808">Transferase</keyword>
<protein>
    <submittedName>
        <fullName evidence="4">Uncharacterized protein</fullName>
    </submittedName>
</protein>
<dbReference type="InterPro" id="IPR023213">
    <property type="entry name" value="CAT-like_dom_sf"/>
</dbReference>
<evidence type="ECO:0000313" key="4">
    <source>
        <dbReference type="EMBL" id="KAJ8760362.1"/>
    </source>
</evidence>
<keyword evidence="3" id="KW-0012">Acyltransferase</keyword>
<evidence type="ECO:0000256" key="1">
    <source>
        <dbReference type="ARBA" id="ARBA00009861"/>
    </source>
</evidence>
<keyword evidence="5" id="KW-1185">Reference proteome</keyword>
<comment type="similarity">
    <text evidence="1">Belongs to the plant acyltransferase family.</text>
</comment>
<dbReference type="PANTHER" id="PTHR31623">
    <property type="entry name" value="F21J9.9"/>
    <property type="match status" value="1"/>
</dbReference>
<dbReference type="Pfam" id="PF02458">
    <property type="entry name" value="Transferase"/>
    <property type="match status" value="1"/>
</dbReference>
<sequence length="448" mass="49964">MVTSSQLEQTDMEMSKKKLEIILRKTIKPSSSTPQHLQTFELSFWDEPLPPDYGTIIFFYQTNGSKNDDDEALSIFFQRSSSLQNSLSKTLIHYYPLAGRLKDDGTAVDCNDEGAYFVEARIDCQLSTLLNHPDADFLSHYFCPALDSNNLPSGCMLAIQLTLFNCGGIAISVSPSHKIADASSACTFVQSWASMTTIGEVAPEPIFLEPSSSPPRSLRNAPMLTEIPGEFVKRRFVFPASKIAQLRTKTTGPSSSTGKQHMSDADLVMALFMKCAILASRSLSKSSSGPYVLFQVVDLRKRVRPPLPANTIGNVVLYYTTQIEENQIELNELAGKFRKSLNEFCNLAANSSLNEEPEFIIQGSPYCCTNLCGFPFYEIDFGWGKPSWVTTELLWFRNIIVLQKTKDGDGIELWVSMDEKEMALFEQDHDIIAYASNNPSVLAAYSRM</sequence>
<gene>
    <name evidence="4" type="ORF">K2173_012647</name>
</gene>
<name>A0AAV8T0T3_9ROSI</name>
<dbReference type="AlphaFoldDB" id="A0AAV8T0T3"/>
<proteinExistence type="inferred from homology"/>
<dbReference type="GO" id="GO:0016746">
    <property type="term" value="F:acyltransferase activity"/>
    <property type="evidence" value="ECO:0007669"/>
    <property type="project" value="UniProtKB-KW"/>
</dbReference>
<organism evidence="4 5">
    <name type="scientific">Erythroxylum novogranatense</name>
    <dbReference type="NCBI Taxonomy" id="1862640"/>
    <lineage>
        <taxon>Eukaryota</taxon>
        <taxon>Viridiplantae</taxon>
        <taxon>Streptophyta</taxon>
        <taxon>Embryophyta</taxon>
        <taxon>Tracheophyta</taxon>
        <taxon>Spermatophyta</taxon>
        <taxon>Magnoliopsida</taxon>
        <taxon>eudicotyledons</taxon>
        <taxon>Gunneridae</taxon>
        <taxon>Pentapetalae</taxon>
        <taxon>rosids</taxon>
        <taxon>fabids</taxon>
        <taxon>Malpighiales</taxon>
        <taxon>Erythroxylaceae</taxon>
        <taxon>Erythroxylum</taxon>
    </lineage>
</organism>
<dbReference type="PANTHER" id="PTHR31623:SF128">
    <property type="entry name" value="SALUTARIDINOL 7-O-ACETYLTRANSFERASE-LIKE"/>
    <property type="match status" value="1"/>
</dbReference>
<dbReference type="EMBL" id="JAIWQS010000007">
    <property type="protein sequence ID" value="KAJ8760362.1"/>
    <property type="molecule type" value="Genomic_DNA"/>
</dbReference>
<evidence type="ECO:0000256" key="3">
    <source>
        <dbReference type="ARBA" id="ARBA00023315"/>
    </source>
</evidence>
<evidence type="ECO:0000313" key="5">
    <source>
        <dbReference type="Proteomes" id="UP001159364"/>
    </source>
</evidence>
<evidence type="ECO:0000256" key="2">
    <source>
        <dbReference type="ARBA" id="ARBA00022679"/>
    </source>
</evidence>
<accession>A0AAV8T0T3</accession>
<dbReference type="Proteomes" id="UP001159364">
    <property type="component" value="Linkage Group LG07"/>
</dbReference>
<dbReference type="Gene3D" id="3.30.559.10">
    <property type="entry name" value="Chloramphenicol acetyltransferase-like domain"/>
    <property type="match status" value="2"/>
</dbReference>